<organism evidence="1 2">
    <name type="scientific">Cetraspora pellucida</name>
    <dbReference type="NCBI Taxonomy" id="1433469"/>
    <lineage>
        <taxon>Eukaryota</taxon>
        <taxon>Fungi</taxon>
        <taxon>Fungi incertae sedis</taxon>
        <taxon>Mucoromycota</taxon>
        <taxon>Glomeromycotina</taxon>
        <taxon>Glomeromycetes</taxon>
        <taxon>Diversisporales</taxon>
        <taxon>Gigasporaceae</taxon>
        <taxon>Cetraspora</taxon>
    </lineage>
</organism>
<accession>A0ACA9KWK7</accession>
<comment type="caution">
    <text evidence="1">The sequence shown here is derived from an EMBL/GenBank/DDBJ whole genome shotgun (WGS) entry which is preliminary data.</text>
</comment>
<dbReference type="EMBL" id="CAJVPW010002007">
    <property type="protein sequence ID" value="CAG8496929.1"/>
    <property type="molecule type" value="Genomic_DNA"/>
</dbReference>
<name>A0ACA9KWK7_9GLOM</name>
<gene>
    <name evidence="1" type="ORF">SPELUC_LOCUS2823</name>
</gene>
<dbReference type="Proteomes" id="UP000789366">
    <property type="component" value="Unassembled WGS sequence"/>
</dbReference>
<evidence type="ECO:0000313" key="2">
    <source>
        <dbReference type="Proteomes" id="UP000789366"/>
    </source>
</evidence>
<evidence type="ECO:0000313" key="1">
    <source>
        <dbReference type="EMBL" id="CAG8496929.1"/>
    </source>
</evidence>
<proteinExistence type="predicted"/>
<reference evidence="1" key="1">
    <citation type="submission" date="2021-06" db="EMBL/GenBank/DDBJ databases">
        <authorList>
            <person name="Kallberg Y."/>
            <person name="Tangrot J."/>
            <person name="Rosling A."/>
        </authorList>
    </citation>
    <scope>NUCLEOTIDE SEQUENCE</scope>
    <source>
        <strain evidence="1">28 12/20/2015</strain>
    </source>
</reference>
<keyword evidence="2" id="KW-1185">Reference proteome</keyword>
<sequence>MSNKNLSKPGRYSFTKFYTHNNSIGRLSSSPRWPVFYSYNGIVNASNRATQQQTFNNFFNKLYKKFNKEHLEILEIYNNTKTEQIL</sequence>
<feature type="non-terminal residue" evidence="1">
    <location>
        <position position="86"/>
    </location>
</feature>
<protein>
    <submittedName>
        <fullName evidence="1">3131_t:CDS:1</fullName>
    </submittedName>
</protein>